<name>A0AAD3Y132_NEPGR</name>
<feature type="compositionally biased region" description="Basic residues" evidence="1">
    <location>
        <begin position="50"/>
        <end position="64"/>
    </location>
</feature>
<proteinExistence type="predicted"/>
<feature type="compositionally biased region" description="Polar residues" evidence="1">
    <location>
        <begin position="103"/>
        <end position="117"/>
    </location>
</feature>
<feature type="region of interest" description="Disordered" evidence="1">
    <location>
        <begin position="1"/>
        <end position="117"/>
    </location>
</feature>
<evidence type="ECO:0000256" key="1">
    <source>
        <dbReference type="SAM" id="MobiDB-lite"/>
    </source>
</evidence>
<dbReference type="Proteomes" id="UP001279734">
    <property type="component" value="Unassembled WGS sequence"/>
</dbReference>
<evidence type="ECO:0000313" key="2">
    <source>
        <dbReference type="EMBL" id="GMH25422.1"/>
    </source>
</evidence>
<feature type="compositionally biased region" description="Basic and acidic residues" evidence="1">
    <location>
        <begin position="78"/>
        <end position="97"/>
    </location>
</feature>
<organism evidence="2 3">
    <name type="scientific">Nepenthes gracilis</name>
    <name type="common">Slender pitcher plant</name>
    <dbReference type="NCBI Taxonomy" id="150966"/>
    <lineage>
        <taxon>Eukaryota</taxon>
        <taxon>Viridiplantae</taxon>
        <taxon>Streptophyta</taxon>
        <taxon>Embryophyta</taxon>
        <taxon>Tracheophyta</taxon>
        <taxon>Spermatophyta</taxon>
        <taxon>Magnoliopsida</taxon>
        <taxon>eudicotyledons</taxon>
        <taxon>Gunneridae</taxon>
        <taxon>Pentapetalae</taxon>
        <taxon>Caryophyllales</taxon>
        <taxon>Nepenthaceae</taxon>
        <taxon>Nepenthes</taxon>
    </lineage>
</organism>
<sequence>MRGKRARSGKLERVEEPLVGTRPKDPWATEKVERAYLPAMENLQESKGPQRNHTRVNGSLRRRSVLSETEGETGVRTMVDRRHSAPAKSGEKSEQGRNKNKRLTGTETLQANERLTA</sequence>
<protein>
    <submittedName>
        <fullName evidence="2">Uncharacterized protein</fullName>
    </submittedName>
</protein>
<dbReference type="AlphaFoldDB" id="A0AAD3Y132"/>
<comment type="caution">
    <text evidence="2">The sequence shown here is derived from an EMBL/GenBank/DDBJ whole genome shotgun (WGS) entry which is preliminary data.</text>
</comment>
<gene>
    <name evidence="2" type="ORF">Nepgr_027265</name>
</gene>
<feature type="compositionally biased region" description="Basic and acidic residues" evidence="1">
    <location>
        <begin position="9"/>
        <end position="34"/>
    </location>
</feature>
<keyword evidence="3" id="KW-1185">Reference proteome</keyword>
<dbReference type="EMBL" id="BSYO01000029">
    <property type="protein sequence ID" value="GMH25422.1"/>
    <property type="molecule type" value="Genomic_DNA"/>
</dbReference>
<reference evidence="2" key="1">
    <citation type="submission" date="2023-05" db="EMBL/GenBank/DDBJ databases">
        <title>Nepenthes gracilis genome sequencing.</title>
        <authorList>
            <person name="Fukushima K."/>
        </authorList>
    </citation>
    <scope>NUCLEOTIDE SEQUENCE</scope>
    <source>
        <strain evidence="2">SING2019-196</strain>
    </source>
</reference>
<evidence type="ECO:0000313" key="3">
    <source>
        <dbReference type="Proteomes" id="UP001279734"/>
    </source>
</evidence>
<accession>A0AAD3Y132</accession>